<accession>A0A371F706</accession>
<feature type="domain" description="Retrovirus-related Pol polyprotein from transposon TNT 1-94-like beta-barrel" evidence="1">
    <location>
        <begin position="14"/>
        <end position="87"/>
    </location>
</feature>
<dbReference type="Proteomes" id="UP000257109">
    <property type="component" value="Unassembled WGS sequence"/>
</dbReference>
<evidence type="ECO:0000313" key="2">
    <source>
        <dbReference type="EMBL" id="RDX74080.1"/>
    </source>
</evidence>
<evidence type="ECO:0000313" key="3">
    <source>
        <dbReference type="Proteomes" id="UP000257109"/>
    </source>
</evidence>
<feature type="non-terminal residue" evidence="2">
    <location>
        <position position="1"/>
    </location>
</feature>
<reference evidence="2" key="1">
    <citation type="submission" date="2018-05" db="EMBL/GenBank/DDBJ databases">
        <title>Draft genome of Mucuna pruriens seed.</title>
        <authorList>
            <person name="Nnadi N.E."/>
            <person name="Vos R."/>
            <person name="Hasami M.H."/>
            <person name="Devisetty U.K."/>
            <person name="Aguiy J.C."/>
        </authorList>
    </citation>
    <scope>NUCLEOTIDE SEQUENCE [LARGE SCALE GENOMIC DNA]</scope>
    <source>
        <strain evidence="2">JCA_2017</strain>
    </source>
</reference>
<sequence length="93" mass="10724">MNQASIDDGHQPMWILDSRVTSHICHNLSFFNSYIILHDKHITLRNNSIILVTTIGVVPLNTSFQITNMLFLLEFHVNLIFVNALLKQPNFSF</sequence>
<dbReference type="AlphaFoldDB" id="A0A371F706"/>
<organism evidence="2 3">
    <name type="scientific">Mucuna pruriens</name>
    <name type="common">Velvet bean</name>
    <name type="synonym">Dolichos pruriens</name>
    <dbReference type="NCBI Taxonomy" id="157652"/>
    <lineage>
        <taxon>Eukaryota</taxon>
        <taxon>Viridiplantae</taxon>
        <taxon>Streptophyta</taxon>
        <taxon>Embryophyta</taxon>
        <taxon>Tracheophyta</taxon>
        <taxon>Spermatophyta</taxon>
        <taxon>Magnoliopsida</taxon>
        <taxon>eudicotyledons</taxon>
        <taxon>Gunneridae</taxon>
        <taxon>Pentapetalae</taxon>
        <taxon>rosids</taxon>
        <taxon>fabids</taxon>
        <taxon>Fabales</taxon>
        <taxon>Fabaceae</taxon>
        <taxon>Papilionoideae</taxon>
        <taxon>50 kb inversion clade</taxon>
        <taxon>NPAAA clade</taxon>
        <taxon>indigoferoid/millettioid clade</taxon>
        <taxon>Phaseoleae</taxon>
        <taxon>Mucuna</taxon>
    </lineage>
</organism>
<comment type="caution">
    <text evidence="2">The sequence shown here is derived from an EMBL/GenBank/DDBJ whole genome shotgun (WGS) entry which is preliminary data.</text>
</comment>
<protein>
    <recommendedName>
        <fullName evidence="1">Retrovirus-related Pol polyprotein from transposon TNT 1-94-like beta-barrel domain-containing protein</fullName>
    </recommendedName>
</protein>
<proteinExistence type="predicted"/>
<name>A0A371F706_MUCPR</name>
<keyword evidence="3" id="KW-1185">Reference proteome</keyword>
<dbReference type="OrthoDB" id="1938972at2759"/>
<evidence type="ECO:0000259" key="1">
    <source>
        <dbReference type="Pfam" id="PF22936"/>
    </source>
</evidence>
<dbReference type="Pfam" id="PF22936">
    <property type="entry name" value="Pol_BBD"/>
    <property type="match status" value="1"/>
</dbReference>
<gene>
    <name evidence="2" type="ORF">CR513_46214</name>
</gene>
<dbReference type="InterPro" id="IPR054722">
    <property type="entry name" value="PolX-like_BBD"/>
</dbReference>
<dbReference type="EMBL" id="QJKJ01010302">
    <property type="protein sequence ID" value="RDX74080.1"/>
    <property type="molecule type" value="Genomic_DNA"/>
</dbReference>